<feature type="domain" description="Bacterial sugar transferase" evidence="3">
    <location>
        <begin position="224"/>
        <end position="396"/>
    </location>
</feature>
<sequence length="407" mass="44547">MSDQLKNSKVIVTGATGFIGQILVPELVSAGLEVIVVGRDKARLTAAFPDLKSCTYDEMPQQGEDADLLVHLAVINNTSDVDSATFDAVNTDLTIKLAQQARDMNIRQFVNVSSLHALPDGPQTDYARSKRAAITKLEQMQLTFITTLFLPAVYGDRFAGKLAKLNNLPRPVARALFALLAAAKPTLHISRLAQTLINMIGQQNPATLILTDGQENNFIYRGIKRSLDLLFVVTVIGLLWWLLLGVWIAVKVGSAGPGIFAQERVGQFGKIFTCYKFRTMQQGTKHMGTHEVSAASVTKLGGILRKTKIDELPQIWNLLCNDMSLIGPRPGLPVQKQLFTARQSAGVFQVKPGISGLAQVNNIDMSDPDKLAVWDARYIALQSLVLDFKITIRTIRGGGQGDKIQRV</sequence>
<name>A0A0F9TL09_9ZZZZ</name>
<dbReference type="PANTHER" id="PTHR30576:SF10">
    <property type="entry name" value="SLL5057 PROTEIN"/>
    <property type="match status" value="1"/>
</dbReference>
<dbReference type="GO" id="GO:0016780">
    <property type="term" value="F:phosphotransferase activity, for other substituted phosphate groups"/>
    <property type="evidence" value="ECO:0007669"/>
    <property type="project" value="TreeGrafter"/>
</dbReference>
<gene>
    <name evidence="4" type="ORF">LCGC14_0379400</name>
</gene>
<organism evidence="4">
    <name type="scientific">marine sediment metagenome</name>
    <dbReference type="NCBI Taxonomy" id="412755"/>
    <lineage>
        <taxon>unclassified sequences</taxon>
        <taxon>metagenomes</taxon>
        <taxon>ecological metagenomes</taxon>
    </lineage>
</organism>
<dbReference type="Pfam" id="PF02397">
    <property type="entry name" value="Bac_transf"/>
    <property type="match status" value="1"/>
</dbReference>
<dbReference type="InterPro" id="IPR001509">
    <property type="entry name" value="Epimerase_deHydtase"/>
</dbReference>
<evidence type="ECO:0000313" key="4">
    <source>
        <dbReference type="EMBL" id="KKN75587.1"/>
    </source>
</evidence>
<feature type="transmembrane region" description="Helical" evidence="1">
    <location>
        <begin position="229"/>
        <end position="250"/>
    </location>
</feature>
<reference evidence="4" key="1">
    <citation type="journal article" date="2015" name="Nature">
        <title>Complex archaea that bridge the gap between prokaryotes and eukaryotes.</title>
        <authorList>
            <person name="Spang A."/>
            <person name="Saw J.H."/>
            <person name="Jorgensen S.L."/>
            <person name="Zaremba-Niedzwiedzka K."/>
            <person name="Martijn J."/>
            <person name="Lind A.E."/>
            <person name="van Eijk R."/>
            <person name="Schleper C."/>
            <person name="Guy L."/>
            <person name="Ettema T.J."/>
        </authorList>
    </citation>
    <scope>NUCLEOTIDE SEQUENCE</scope>
</reference>
<dbReference type="Pfam" id="PF01370">
    <property type="entry name" value="Epimerase"/>
    <property type="match status" value="1"/>
</dbReference>
<accession>A0A0F9TL09</accession>
<dbReference type="PANTHER" id="PTHR30576">
    <property type="entry name" value="COLANIC BIOSYNTHESIS UDP-GLUCOSE LIPID CARRIER TRANSFERASE"/>
    <property type="match status" value="1"/>
</dbReference>
<feature type="domain" description="NAD-dependent epimerase/dehydratase" evidence="2">
    <location>
        <begin position="10"/>
        <end position="161"/>
    </location>
</feature>
<proteinExistence type="predicted"/>
<dbReference type="SUPFAM" id="SSF51735">
    <property type="entry name" value="NAD(P)-binding Rossmann-fold domains"/>
    <property type="match status" value="1"/>
</dbReference>
<protein>
    <recommendedName>
        <fullName evidence="5">Bacterial sugar transferase domain-containing protein</fullName>
    </recommendedName>
</protein>
<evidence type="ECO:0000259" key="2">
    <source>
        <dbReference type="Pfam" id="PF01370"/>
    </source>
</evidence>
<keyword evidence="1" id="KW-0472">Membrane</keyword>
<dbReference type="AlphaFoldDB" id="A0A0F9TL09"/>
<evidence type="ECO:0008006" key="5">
    <source>
        <dbReference type="Google" id="ProtNLM"/>
    </source>
</evidence>
<comment type="caution">
    <text evidence="4">The sequence shown here is derived from an EMBL/GenBank/DDBJ whole genome shotgun (WGS) entry which is preliminary data.</text>
</comment>
<keyword evidence="1" id="KW-1133">Transmembrane helix</keyword>
<evidence type="ECO:0000256" key="1">
    <source>
        <dbReference type="SAM" id="Phobius"/>
    </source>
</evidence>
<evidence type="ECO:0000259" key="3">
    <source>
        <dbReference type="Pfam" id="PF02397"/>
    </source>
</evidence>
<dbReference type="InterPro" id="IPR003362">
    <property type="entry name" value="Bact_transf"/>
</dbReference>
<dbReference type="Gene3D" id="3.40.50.720">
    <property type="entry name" value="NAD(P)-binding Rossmann-like Domain"/>
    <property type="match status" value="1"/>
</dbReference>
<keyword evidence="1" id="KW-0812">Transmembrane</keyword>
<dbReference type="EMBL" id="LAZR01000307">
    <property type="protein sequence ID" value="KKN75587.1"/>
    <property type="molecule type" value="Genomic_DNA"/>
</dbReference>
<dbReference type="InterPro" id="IPR036291">
    <property type="entry name" value="NAD(P)-bd_dom_sf"/>
</dbReference>